<dbReference type="RefSeq" id="WP_078784438.1">
    <property type="nucleotide sequence ID" value="NZ_DAWAFM010000094.1"/>
</dbReference>
<dbReference type="STRING" id="745368.SAMN02745178_01507"/>
<keyword evidence="1" id="KW-0812">Transmembrane</keyword>
<dbReference type="Proteomes" id="UP000190286">
    <property type="component" value="Unassembled WGS sequence"/>
</dbReference>
<gene>
    <name evidence="2" type="ORF">SAMN02745178_01507</name>
</gene>
<evidence type="ECO:0000256" key="1">
    <source>
        <dbReference type="SAM" id="Phobius"/>
    </source>
</evidence>
<sequence length="144" mass="15714">MAHFCKNCGLLTAPHDERCPKCGAPLPHIPMGEALLESMRQSPEGTVETGEPLYEQDLEEDRIDAMSQGATTAAMLLFAIPIAGFVLAVVWSFGGTQDPARRRLARAYLIRALVVAGLVILFVAVAAMVFTAALHSQLAYYYYR</sequence>
<feature type="transmembrane region" description="Helical" evidence="1">
    <location>
        <begin position="108"/>
        <end position="134"/>
    </location>
</feature>
<protein>
    <recommendedName>
        <fullName evidence="4">Zinc-ribbon domain-containing protein</fullName>
    </recommendedName>
</protein>
<keyword evidence="1" id="KW-0472">Membrane</keyword>
<keyword evidence="1" id="KW-1133">Transmembrane helix</keyword>
<evidence type="ECO:0008006" key="4">
    <source>
        <dbReference type="Google" id="ProtNLM"/>
    </source>
</evidence>
<accession>A0A1T4X677</accession>
<feature type="transmembrane region" description="Helical" evidence="1">
    <location>
        <begin position="73"/>
        <end position="96"/>
    </location>
</feature>
<name>A0A1T4X677_9FIRM</name>
<organism evidence="2 3">
    <name type="scientific">Gemmiger formicilis</name>
    <dbReference type="NCBI Taxonomy" id="745368"/>
    <lineage>
        <taxon>Bacteria</taxon>
        <taxon>Bacillati</taxon>
        <taxon>Bacillota</taxon>
        <taxon>Clostridia</taxon>
        <taxon>Eubacteriales</taxon>
        <taxon>Gemmiger</taxon>
    </lineage>
</organism>
<dbReference type="GeneID" id="93337970"/>
<evidence type="ECO:0000313" key="2">
    <source>
        <dbReference type="EMBL" id="SKA85124.1"/>
    </source>
</evidence>
<evidence type="ECO:0000313" key="3">
    <source>
        <dbReference type="Proteomes" id="UP000190286"/>
    </source>
</evidence>
<proteinExistence type="predicted"/>
<keyword evidence="3" id="KW-1185">Reference proteome</keyword>
<reference evidence="2 3" key="1">
    <citation type="submission" date="2017-02" db="EMBL/GenBank/DDBJ databases">
        <authorList>
            <person name="Peterson S.W."/>
        </authorList>
    </citation>
    <scope>NUCLEOTIDE SEQUENCE [LARGE SCALE GENOMIC DNA]</scope>
    <source>
        <strain evidence="2 3">ATCC 27749</strain>
    </source>
</reference>
<dbReference type="AlphaFoldDB" id="A0A1T4X677"/>
<dbReference type="EMBL" id="FUYF01000006">
    <property type="protein sequence ID" value="SKA85124.1"/>
    <property type="molecule type" value="Genomic_DNA"/>
</dbReference>